<proteinExistence type="predicted"/>
<evidence type="ECO:0000313" key="2">
    <source>
        <dbReference type="Proteomes" id="UP000314294"/>
    </source>
</evidence>
<comment type="caution">
    <text evidence="1">The sequence shown here is derived from an EMBL/GenBank/DDBJ whole genome shotgun (WGS) entry which is preliminary data.</text>
</comment>
<dbReference type="Proteomes" id="UP000314294">
    <property type="component" value="Unassembled WGS sequence"/>
</dbReference>
<accession>A0A4Z2IR07</accession>
<reference evidence="1 2" key="1">
    <citation type="submission" date="2019-03" db="EMBL/GenBank/DDBJ databases">
        <title>First draft genome of Liparis tanakae, snailfish: a comprehensive survey of snailfish specific genes.</title>
        <authorList>
            <person name="Kim W."/>
            <person name="Song I."/>
            <person name="Jeong J.-H."/>
            <person name="Kim D."/>
            <person name="Kim S."/>
            <person name="Ryu S."/>
            <person name="Song J.Y."/>
            <person name="Lee S.K."/>
        </authorList>
    </citation>
    <scope>NUCLEOTIDE SEQUENCE [LARGE SCALE GENOMIC DNA]</scope>
    <source>
        <tissue evidence="1">Muscle</tissue>
    </source>
</reference>
<name>A0A4Z2IR07_9TELE</name>
<gene>
    <name evidence="1" type="ORF">EYF80_009586</name>
</gene>
<sequence length="257" mass="28354">MVAAHSNGVHDKLPPVVVAGRAVGDVVGVVLRSKVMAQLFLVLVRPVLRTEAPQGLRFGGGHISEPQCALIEILVDMTTSIGLSAPSEVNRQHSSPFSCSTSSCPSKSLLEAGIRTELSRYLCSALKLTKRSRWDWVWTSLFLTECSCRPDTGSTSKSDRMELRASGRHERRRGFLWGVEDLIEEDGEVKRQAQADGMCGVHLSLADVKRRLISWSSFSTFSRYSLTISCFFSHPSAFTPMLDNTLHAERLAPTTFL</sequence>
<keyword evidence="2" id="KW-1185">Reference proteome</keyword>
<dbReference type="AlphaFoldDB" id="A0A4Z2IR07"/>
<dbReference type="EMBL" id="SRLO01000056">
    <property type="protein sequence ID" value="TNN80261.1"/>
    <property type="molecule type" value="Genomic_DNA"/>
</dbReference>
<evidence type="ECO:0000313" key="1">
    <source>
        <dbReference type="EMBL" id="TNN80261.1"/>
    </source>
</evidence>
<organism evidence="1 2">
    <name type="scientific">Liparis tanakae</name>
    <name type="common">Tanaka's snailfish</name>
    <dbReference type="NCBI Taxonomy" id="230148"/>
    <lineage>
        <taxon>Eukaryota</taxon>
        <taxon>Metazoa</taxon>
        <taxon>Chordata</taxon>
        <taxon>Craniata</taxon>
        <taxon>Vertebrata</taxon>
        <taxon>Euteleostomi</taxon>
        <taxon>Actinopterygii</taxon>
        <taxon>Neopterygii</taxon>
        <taxon>Teleostei</taxon>
        <taxon>Neoteleostei</taxon>
        <taxon>Acanthomorphata</taxon>
        <taxon>Eupercaria</taxon>
        <taxon>Perciformes</taxon>
        <taxon>Cottioidei</taxon>
        <taxon>Cottales</taxon>
        <taxon>Liparidae</taxon>
        <taxon>Liparis</taxon>
    </lineage>
</organism>
<protein>
    <submittedName>
        <fullName evidence="1">Uncharacterized protein</fullName>
    </submittedName>
</protein>